<name>A0A382YTI8_9ZZZZ</name>
<evidence type="ECO:0000313" key="2">
    <source>
        <dbReference type="EMBL" id="SVD86259.1"/>
    </source>
</evidence>
<protein>
    <submittedName>
        <fullName evidence="2">Uncharacterized protein</fullName>
    </submittedName>
</protein>
<feature type="compositionally biased region" description="Acidic residues" evidence="1">
    <location>
        <begin position="75"/>
        <end position="96"/>
    </location>
</feature>
<sequence length="179" mass="20923">INFDLELQNPSMIHEQEKLEMMNQQLEIAEKAMDVKLFSRKWIYDNIFDMPDEQKVEVYEAIVEDTKQKYRLEQIETEGQDPAEQPVGDEMEDDDEMARPDDWGGSEKTYFGKNKPREDDGKVQKRHRSFGKREFKGKSPLATSKAYTAVAREGILDQLKNRFPKSNNSLLSEENILED</sequence>
<dbReference type="EMBL" id="UINC01178221">
    <property type="protein sequence ID" value="SVD86259.1"/>
    <property type="molecule type" value="Genomic_DNA"/>
</dbReference>
<evidence type="ECO:0000256" key="1">
    <source>
        <dbReference type="SAM" id="MobiDB-lite"/>
    </source>
</evidence>
<gene>
    <name evidence="2" type="ORF">METZ01_LOCUS439113</name>
</gene>
<accession>A0A382YTI8</accession>
<proteinExistence type="predicted"/>
<organism evidence="2">
    <name type="scientific">marine metagenome</name>
    <dbReference type="NCBI Taxonomy" id="408172"/>
    <lineage>
        <taxon>unclassified sequences</taxon>
        <taxon>metagenomes</taxon>
        <taxon>ecological metagenomes</taxon>
    </lineage>
</organism>
<dbReference type="AlphaFoldDB" id="A0A382YTI8"/>
<feature type="region of interest" description="Disordered" evidence="1">
    <location>
        <begin position="72"/>
        <end position="143"/>
    </location>
</feature>
<reference evidence="2" key="1">
    <citation type="submission" date="2018-05" db="EMBL/GenBank/DDBJ databases">
        <authorList>
            <person name="Lanie J.A."/>
            <person name="Ng W.-L."/>
            <person name="Kazmierczak K.M."/>
            <person name="Andrzejewski T.M."/>
            <person name="Davidsen T.M."/>
            <person name="Wayne K.J."/>
            <person name="Tettelin H."/>
            <person name="Glass J.I."/>
            <person name="Rusch D."/>
            <person name="Podicherti R."/>
            <person name="Tsui H.-C.T."/>
            <person name="Winkler M.E."/>
        </authorList>
    </citation>
    <scope>NUCLEOTIDE SEQUENCE</scope>
</reference>
<feature type="non-terminal residue" evidence="2">
    <location>
        <position position="1"/>
    </location>
</feature>